<dbReference type="InterPro" id="IPR050109">
    <property type="entry name" value="HTH-type_TetR-like_transc_reg"/>
</dbReference>
<dbReference type="PROSITE" id="PS50977">
    <property type="entry name" value="HTH_TETR_2"/>
    <property type="match status" value="1"/>
</dbReference>
<dbReference type="InterPro" id="IPR009057">
    <property type="entry name" value="Homeodomain-like_sf"/>
</dbReference>
<dbReference type="GO" id="GO:0000976">
    <property type="term" value="F:transcription cis-regulatory region binding"/>
    <property type="evidence" value="ECO:0007669"/>
    <property type="project" value="TreeGrafter"/>
</dbReference>
<dbReference type="PANTHER" id="PTHR30055:SF151">
    <property type="entry name" value="TRANSCRIPTIONAL REGULATORY PROTEIN"/>
    <property type="match status" value="1"/>
</dbReference>
<dbReference type="SUPFAM" id="SSF46689">
    <property type="entry name" value="Homeodomain-like"/>
    <property type="match status" value="1"/>
</dbReference>
<dbReference type="AlphaFoldDB" id="A0A495JQW8"/>
<dbReference type="RefSeq" id="WP_211349387.1">
    <property type="nucleotide sequence ID" value="NZ_RBKT01000001.1"/>
</dbReference>
<dbReference type="GO" id="GO:0045892">
    <property type="term" value="P:negative regulation of DNA-templated transcription"/>
    <property type="evidence" value="ECO:0007669"/>
    <property type="project" value="InterPro"/>
</dbReference>
<proteinExistence type="predicted"/>
<gene>
    <name evidence="7" type="ORF">BDK92_5634</name>
</gene>
<dbReference type="Gene3D" id="1.10.10.60">
    <property type="entry name" value="Homeodomain-like"/>
    <property type="match status" value="1"/>
</dbReference>
<keyword evidence="3" id="KW-0804">Transcription</keyword>
<dbReference type="InterPro" id="IPR036271">
    <property type="entry name" value="Tet_transcr_reg_TetR-rel_C_sf"/>
</dbReference>
<dbReference type="GO" id="GO:0003700">
    <property type="term" value="F:DNA-binding transcription factor activity"/>
    <property type="evidence" value="ECO:0007669"/>
    <property type="project" value="TreeGrafter"/>
</dbReference>
<protein>
    <submittedName>
        <fullName evidence="7">TetR family transcriptional regulator</fullName>
    </submittedName>
</protein>
<feature type="region of interest" description="Disordered" evidence="5">
    <location>
        <begin position="1"/>
        <end position="23"/>
    </location>
</feature>
<organism evidence="7 8">
    <name type="scientific">Micromonospora pisi</name>
    <dbReference type="NCBI Taxonomy" id="589240"/>
    <lineage>
        <taxon>Bacteria</taxon>
        <taxon>Bacillati</taxon>
        <taxon>Actinomycetota</taxon>
        <taxon>Actinomycetes</taxon>
        <taxon>Micromonosporales</taxon>
        <taxon>Micromonosporaceae</taxon>
        <taxon>Micromonospora</taxon>
    </lineage>
</organism>
<dbReference type="InterPro" id="IPR004111">
    <property type="entry name" value="Repressor_TetR_C"/>
</dbReference>
<keyword evidence="1" id="KW-0805">Transcription regulation</keyword>
<evidence type="ECO:0000259" key="6">
    <source>
        <dbReference type="PROSITE" id="PS50977"/>
    </source>
</evidence>
<dbReference type="Proteomes" id="UP000277671">
    <property type="component" value="Unassembled WGS sequence"/>
</dbReference>
<keyword evidence="8" id="KW-1185">Reference proteome</keyword>
<accession>A0A495JQW8</accession>
<evidence type="ECO:0000256" key="3">
    <source>
        <dbReference type="ARBA" id="ARBA00023163"/>
    </source>
</evidence>
<sequence>MRSSGGISDEHSESTGEHEPALPAAVRVSLPAPTSSRGPAPTYSRAQVAAAAIRIADEQGIEAVSMRKVAAALGTGPMSLYRYVDNKEALCELMLDHMFGETELPEPTGDWRVDLAEVARSLRRSQLRHPWLARIAAGRPAMGPNMLEIFEYGMSVLDRLGLDIADMLEIFSLVSSWVGGFVQEEVAELAARRDRGMDEREWRRGMARHLETLTGGGDYPYLARVMRAGADRDFDTRFERGLDRIIAGIGATLPPTAD</sequence>
<dbReference type="PANTHER" id="PTHR30055">
    <property type="entry name" value="HTH-TYPE TRANSCRIPTIONAL REGULATOR RUTR"/>
    <property type="match status" value="1"/>
</dbReference>
<dbReference type="EMBL" id="RBKT01000001">
    <property type="protein sequence ID" value="RKR91241.1"/>
    <property type="molecule type" value="Genomic_DNA"/>
</dbReference>
<feature type="domain" description="HTH tetR-type" evidence="6">
    <location>
        <begin position="42"/>
        <end position="102"/>
    </location>
</feature>
<evidence type="ECO:0000256" key="1">
    <source>
        <dbReference type="ARBA" id="ARBA00023015"/>
    </source>
</evidence>
<dbReference type="SUPFAM" id="SSF48498">
    <property type="entry name" value="Tetracyclin repressor-like, C-terminal domain"/>
    <property type="match status" value="1"/>
</dbReference>
<dbReference type="Pfam" id="PF00440">
    <property type="entry name" value="TetR_N"/>
    <property type="match status" value="1"/>
</dbReference>
<keyword evidence="2 4" id="KW-0238">DNA-binding</keyword>
<evidence type="ECO:0000313" key="8">
    <source>
        <dbReference type="Proteomes" id="UP000277671"/>
    </source>
</evidence>
<evidence type="ECO:0000256" key="2">
    <source>
        <dbReference type="ARBA" id="ARBA00023125"/>
    </source>
</evidence>
<comment type="caution">
    <text evidence="7">The sequence shown here is derived from an EMBL/GenBank/DDBJ whole genome shotgun (WGS) entry which is preliminary data.</text>
</comment>
<feature type="compositionally biased region" description="Basic and acidic residues" evidence="5">
    <location>
        <begin position="8"/>
        <end position="20"/>
    </location>
</feature>
<dbReference type="Gene3D" id="1.10.357.10">
    <property type="entry name" value="Tetracycline Repressor, domain 2"/>
    <property type="match status" value="1"/>
</dbReference>
<evidence type="ECO:0000313" key="7">
    <source>
        <dbReference type="EMBL" id="RKR91241.1"/>
    </source>
</evidence>
<evidence type="ECO:0000256" key="4">
    <source>
        <dbReference type="PROSITE-ProRule" id="PRU00335"/>
    </source>
</evidence>
<evidence type="ECO:0000256" key="5">
    <source>
        <dbReference type="SAM" id="MobiDB-lite"/>
    </source>
</evidence>
<feature type="DNA-binding region" description="H-T-H motif" evidence="4">
    <location>
        <begin position="65"/>
        <end position="84"/>
    </location>
</feature>
<dbReference type="Pfam" id="PF02909">
    <property type="entry name" value="TetR_C_1"/>
    <property type="match status" value="1"/>
</dbReference>
<name>A0A495JQW8_9ACTN</name>
<dbReference type="InterPro" id="IPR001647">
    <property type="entry name" value="HTH_TetR"/>
</dbReference>
<reference evidence="7 8" key="1">
    <citation type="submission" date="2018-10" db="EMBL/GenBank/DDBJ databases">
        <title>Sequencing the genomes of 1000 actinobacteria strains.</title>
        <authorList>
            <person name="Klenk H.-P."/>
        </authorList>
    </citation>
    <scope>NUCLEOTIDE SEQUENCE [LARGE SCALE GENOMIC DNA]</scope>
    <source>
        <strain evidence="7 8">DSM 45175</strain>
    </source>
</reference>